<dbReference type="InterPro" id="IPR041581">
    <property type="entry name" value="Glyoxalase_6"/>
</dbReference>
<dbReference type="PROSITE" id="PS51819">
    <property type="entry name" value="VOC"/>
    <property type="match status" value="1"/>
</dbReference>
<protein>
    <recommendedName>
        <fullName evidence="1">VOC domain-containing protein</fullName>
    </recommendedName>
</protein>
<dbReference type="AlphaFoldDB" id="A0A4R2ISU2"/>
<dbReference type="OrthoDB" id="3212826at2"/>
<feature type="domain" description="VOC" evidence="1">
    <location>
        <begin position="4"/>
        <end position="119"/>
    </location>
</feature>
<dbReference type="InterPro" id="IPR037523">
    <property type="entry name" value="VOC_core"/>
</dbReference>
<dbReference type="EMBL" id="SLWS01000016">
    <property type="protein sequence ID" value="TCO48127.1"/>
    <property type="molecule type" value="Genomic_DNA"/>
</dbReference>
<evidence type="ECO:0000313" key="2">
    <source>
        <dbReference type="EMBL" id="TCO48127.1"/>
    </source>
</evidence>
<reference evidence="2 3" key="1">
    <citation type="submission" date="2019-03" db="EMBL/GenBank/DDBJ databases">
        <title>Genomic Encyclopedia of Type Strains, Phase IV (KMG-IV): sequencing the most valuable type-strain genomes for metagenomic binning, comparative biology and taxonomic classification.</title>
        <authorList>
            <person name="Goeker M."/>
        </authorList>
    </citation>
    <scope>NUCLEOTIDE SEQUENCE [LARGE SCALE GENOMIC DNA]</scope>
    <source>
        <strain evidence="2 3">DSM 45934</strain>
    </source>
</reference>
<name>A0A4R2ISU2_9PSEU</name>
<evidence type="ECO:0000313" key="3">
    <source>
        <dbReference type="Proteomes" id="UP000295680"/>
    </source>
</evidence>
<proteinExistence type="predicted"/>
<dbReference type="SUPFAM" id="SSF54593">
    <property type="entry name" value="Glyoxalase/Bleomycin resistance protein/Dihydroxybiphenyl dioxygenase"/>
    <property type="match status" value="2"/>
</dbReference>
<organism evidence="2 3">
    <name type="scientific">Actinocrispum wychmicini</name>
    <dbReference type="NCBI Taxonomy" id="1213861"/>
    <lineage>
        <taxon>Bacteria</taxon>
        <taxon>Bacillati</taxon>
        <taxon>Actinomycetota</taxon>
        <taxon>Actinomycetes</taxon>
        <taxon>Pseudonocardiales</taxon>
        <taxon>Pseudonocardiaceae</taxon>
        <taxon>Actinocrispum</taxon>
    </lineage>
</organism>
<dbReference type="PANTHER" id="PTHR35908:SF1">
    <property type="entry name" value="CONSERVED PROTEIN"/>
    <property type="match status" value="1"/>
</dbReference>
<dbReference type="PANTHER" id="PTHR35908">
    <property type="entry name" value="HYPOTHETICAL FUSION PROTEIN"/>
    <property type="match status" value="1"/>
</dbReference>
<dbReference type="Gene3D" id="3.10.180.10">
    <property type="entry name" value="2,3-Dihydroxybiphenyl 1,2-Dioxygenase, domain 1"/>
    <property type="match status" value="2"/>
</dbReference>
<dbReference type="RefSeq" id="WP_132125521.1">
    <property type="nucleotide sequence ID" value="NZ_SLWS01000016.1"/>
</dbReference>
<dbReference type="Pfam" id="PF18029">
    <property type="entry name" value="Glyoxalase_6"/>
    <property type="match status" value="2"/>
</dbReference>
<gene>
    <name evidence="2" type="ORF">EV192_116180</name>
</gene>
<sequence length="246" mass="26439">MATRLVNIVIAATDLPGLARFWSALLGWPIAREAPDEVEVSAPADQGWPLDLSFDLAPTAKSGQNRIHLDLASASAADQAAIVERARDLGARSVDIGQRDVPWEVMADPEGNEFCVLEPREDYQNSGALAAVVVEAPDPVALAGFWSVATGWSVGKKVIVPEGDFVGLVPSNGRGPWLEFLPEHGPKTVQNRLHLDVAPYPGDSQEAAVDRLMALGSRRADIGQGNVPWEVMVDPADNEYCILTTR</sequence>
<accession>A0A4R2ISU2</accession>
<evidence type="ECO:0000259" key="1">
    <source>
        <dbReference type="PROSITE" id="PS51819"/>
    </source>
</evidence>
<comment type="caution">
    <text evidence="2">The sequence shown here is derived from an EMBL/GenBank/DDBJ whole genome shotgun (WGS) entry which is preliminary data.</text>
</comment>
<dbReference type="Proteomes" id="UP000295680">
    <property type="component" value="Unassembled WGS sequence"/>
</dbReference>
<keyword evidence="3" id="KW-1185">Reference proteome</keyword>
<dbReference type="InterPro" id="IPR029068">
    <property type="entry name" value="Glyas_Bleomycin-R_OHBP_Dase"/>
</dbReference>